<dbReference type="CDD" id="cd00093">
    <property type="entry name" value="HTH_XRE"/>
    <property type="match status" value="1"/>
</dbReference>
<organism evidence="3 4">
    <name type="scientific">Eubacterium maltosivorans</name>
    <dbReference type="NCBI Taxonomy" id="2041044"/>
    <lineage>
        <taxon>Bacteria</taxon>
        <taxon>Bacillati</taxon>
        <taxon>Bacillota</taxon>
        <taxon>Clostridia</taxon>
        <taxon>Eubacteriales</taxon>
        <taxon>Eubacteriaceae</taxon>
        <taxon>Eubacterium</taxon>
    </lineage>
</organism>
<dbReference type="InterPro" id="IPR001387">
    <property type="entry name" value="Cro/C1-type_HTH"/>
</dbReference>
<dbReference type="AlphaFoldDB" id="A0A4P9C4H0"/>
<dbReference type="PROSITE" id="PS50943">
    <property type="entry name" value="HTH_CROC1"/>
    <property type="match status" value="1"/>
</dbReference>
<dbReference type="SMART" id="SM00530">
    <property type="entry name" value="HTH_XRE"/>
    <property type="match status" value="1"/>
</dbReference>
<dbReference type="Pfam" id="PF01381">
    <property type="entry name" value="HTH_3"/>
    <property type="match status" value="1"/>
</dbReference>
<dbReference type="PANTHER" id="PTHR46558:SF11">
    <property type="entry name" value="HTH-TYPE TRANSCRIPTIONAL REGULATOR XRE"/>
    <property type="match status" value="1"/>
</dbReference>
<evidence type="ECO:0000313" key="4">
    <source>
        <dbReference type="Proteomes" id="UP000218387"/>
    </source>
</evidence>
<feature type="domain" description="HTH cro/C1-type" evidence="2">
    <location>
        <begin position="11"/>
        <end position="65"/>
    </location>
</feature>
<dbReference type="EMBL" id="CP029487">
    <property type="protein sequence ID" value="QCT70134.1"/>
    <property type="molecule type" value="Genomic_DNA"/>
</dbReference>
<evidence type="ECO:0000259" key="2">
    <source>
        <dbReference type="PROSITE" id="PS50943"/>
    </source>
</evidence>
<accession>A0A4P9C4H0</accession>
<dbReference type="KEGG" id="emt:CPZ25_002005"/>
<evidence type="ECO:0000313" key="3">
    <source>
        <dbReference type="EMBL" id="QCT70134.1"/>
    </source>
</evidence>
<gene>
    <name evidence="3" type="ORF">CPZ25_002005</name>
</gene>
<name>A0A4P9C4H0_EUBML</name>
<dbReference type="GO" id="GO:0003677">
    <property type="term" value="F:DNA binding"/>
    <property type="evidence" value="ECO:0007669"/>
    <property type="project" value="UniProtKB-KW"/>
</dbReference>
<dbReference type="Proteomes" id="UP000218387">
    <property type="component" value="Chromosome"/>
</dbReference>
<evidence type="ECO:0000256" key="1">
    <source>
        <dbReference type="ARBA" id="ARBA00023125"/>
    </source>
</evidence>
<keyword evidence="1" id="KW-0238">DNA-binding</keyword>
<dbReference type="Gene3D" id="1.10.260.40">
    <property type="entry name" value="lambda repressor-like DNA-binding domains"/>
    <property type="match status" value="1"/>
</dbReference>
<dbReference type="SUPFAM" id="SSF47413">
    <property type="entry name" value="lambda repressor-like DNA-binding domains"/>
    <property type="match status" value="1"/>
</dbReference>
<keyword evidence="4" id="KW-1185">Reference proteome</keyword>
<dbReference type="RefSeq" id="WP_096919512.1">
    <property type="nucleotide sequence ID" value="NZ_CP029487.1"/>
</dbReference>
<dbReference type="InterPro" id="IPR010982">
    <property type="entry name" value="Lambda_DNA-bd_dom_sf"/>
</dbReference>
<protein>
    <submittedName>
        <fullName evidence="3">XRE family transcriptional regulator</fullName>
    </submittedName>
</protein>
<sequence>MKEKVVLGERIRTLRESNNMSQVQLARELGISKASVHQWESCISIPSLVYLIEMARLFNVSLDFIAGTTSDEMINIGNLKQTQKEVVYSLVNCFKADNKE</sequence>
<reference evidence="3 4" key="1">
    <citation type="submission" date="2018-05" db="EMBL/GenBank/DDBJ databases">
        <title>Genome comparison of Eubacterium sp.</title>
        <authorList>
            <person name="Feng Y."/>
            <person name="Sanchez-Andrea I."/>
            <person name="Stams A.J.M."/>
            <person name="De Vos W.M."/>
        </authorList>
    </citation>
    <scope>NUCLEOTIDE SEQUENCE [LARGE SCALE GENOMIC DNA]</scope>
    <source>
        <strain evidence="3 4">YI</strain>
    </source>
</reference>
<proteinExistence type="predicted"/>
<dbReference type="PANTHER" id="PTHR46558">
    <property type="entry name" value="TRACRIPTIONAL REGULATORY PROTEIN-RELATED-RELATED"/>
    <property type="match status" value="1"/>
</dbReference>